<evidence type="ECO:0000313" key="2">
    <source>
        <dbReference type="EMBL" id="CAD2151162.1"/>
    </source>
</evidence>
<reference evidence="2 3" key="1">
    <citation type="submission" date="2020-08" db="EMBL/GenBank/DDBJ databases">
        <authorList>
            <person name="Koutsovoulos G."/>
            <person name="Danchin GJ E."/>
        </authorList>
    </citation>
    <scope>NUCLEOTIDE SEQUENCE [LARGE SCALE GENOMIC DNA]</scope>
</reference>
<accession>A0A6V7UBU5</accession>
<dbReference type="Proteomes" id="UP000580250">
    <property type="component" value="Unassembled WGS sequence"/>
</dbReference>
<dbReference type="EMBL" id="CAJEWN010000047">
    <property type="protein sequence ID" value="CAD2151162.1"/>
    <property type="molecule type" value="Genomic_DNA"/>
</dbReference>
<organism evidence="2 3">
    <name type="scientific">Meloidogyne enterolobii</name>
    <name type="common">Root-knot nematode worm</name>
    <name type="synonym">Meloidogyne mayaguensis</name>
    <dbReference type="NCBI Taxonomy" id="390850"/>
    <lineage>
        <taxon>Eukaryota</taxon>
        <taxon>Metazoa</taxon>
        <taxon>Ecdysozoa</taxon>
        <taxon>Nematoda</taxon>
        <taxon>Chromadorea</taxon>
        <taxon>Rhabditida</taxon>
        <taxon>Tylenchina</taxon>
        <taxon>Tylenchomorpha</taxon>
        <taxon>Tylenchoidea</taxon>
        <taxon>Meloidogynidae</taxon>
        <taxon>Meloidogyninae</taxon>
        <taxon>Meloidogyne</taxon>
    </lineage>
</organism>
<comment type="caution">
    <text evidence="2">The sequence shown here is derived from an EMBL/GenBank/DDBJ whole genome shotgun (WGS) entry which is preliminary data.</text>
</comment>
<name>A0A6V7UBU5_MELEN</name>
<proteinExistence type="predicted"/>
<gene>
    <name evidence="2" type="ORF">MENT_LOCUS10296</name>
</gene>
<keyword evidence="1" id="KW-1133">Transmembrane helix</keyword>
<evidence type="ECO:0000313" key="3">
    <source>
        <dbReference type="Proteomes" id="UP000580250"/>
    </source>
</evidence>
<protein>
    <submittedName>
        <fullName evidence="2">Uncharacterized protein</fullName>
    </submittedName>
</protein>
<dbReference type="AlphaFoldDB" id="A0A6V7UBU5"/>
<keyword evidence="1" id="KW-0812">Transmembrane</keyword>
<evidence type="ECO:0000256" key="1">
    <source>
        <dbReference type="SAM" id="Phobius"/>
    </source>
</evidence>
<feature type="transmembrane region" description="Helical" evidence="1">
    <location>
        <begin position="46"/>
        <end position="68"/>
    </location>
</feature>
<keyword evidence="1" id="KW-0472">Membrane</keyword>
<sequence length="142" mass="16904">MTRADPLENFEIRTKFYQNTQFPDYWPRKPGPGLGLGSNSDFYSKILYSKMLMTIVILHLIQLINIYLKFVYTQPQPVTYNDFILQFEHYSMNRANITHMPFNYKFQLRQHLFESAFEEIQLARAEMGPANPNQIITFEHTE</sequence>